<keyword evidence="2" id="KW-0472">Membrane</keyword>
<sequence length="362" mass="37843">MTTTNTPDYEQQPRIAGVRYRPVVRYRLETTTINGLPETREVPYTVMEPVPPRDWDALIIRGVTSVAIGVTALAVVSTATSIGGLLDKTVPAPIAYGVAVIFSATWLACQALEYVERLEPTRARNAQLAGWAALLISMSAVVMFGVDKNEPVAGAAGAAVDLMAKGLWTLVLGHYAVPLSEGVAHWLRRRREKITAAAAVAGQVRRLDQHEAYLTAVYGPTAATAQAVTTMVEAPALQGGPAVSGQTVSAPTPAPVPAVPVSAPAPVPPVSPAAASQEPAVPDPLAKPDHVGPDPVGPPALHAVGGPFKSDTIRAALAENPAITDDALIARVNAAHGEDPKNSDSVPRLRRRIESKAKKKAS</sequence>
<dbReference type="KEGG" id="sata:C5746_02600"/>
<protein>
    <recommendedName>
        <fullName evidence="5">Protein transporter Sec31</fullName>
    </recommendedName>
</protein>
<dbReference type="AlphaFoldDB" id="A0A2Z5J6S5"/>
<reference evidence="3 4" key="1">
    <citation type="journal article" date="2018" name="Front. Microbiol.">
        <title>Genome Sequencing of Streptomyces atratus SCSIOZH16 and Activation Production of Nocardamine via Metabolic Engineering.</title>
        <authorList>
            <person name="Li Y."/>
            <person name="Zhang C."/>
            <person name="Liu C."/>
            <person name="Ju J."/>
            <person name="Ma J."/>
        </authorList>
    </citation>
    <scope>NUCLEOTIDE SEQUENCE [LARGE SCALE GENOMIC DNA]</scope>
    <source>
        <strain evidence="3 4">SCSIO_ZH16</strain>
    </source>
</reference>
<evidence type="ECO:0000313" key="4">
    <source>
        <dbReference type="Proteomes" id="UP000252698"/>
    </source>
</evidence>
<evidence type="ECO:0008006" key="5">
    <source>
        <dbReference type="Google" id="ProtNLM"/>
    </source>
</evidence>
<feature type="transmembrane region" description="Helical" evidence="2">
    <location>
        <begin position="128"/>
        <end position="146"/>
    </location>
</feature>
<dbReference type="Proteomes" id="UP000252698">
    <property type="component" value="Chromosome"/>
</dbReference>
<feature type="compositionally biased region" description="Basic residues" evidence="1">
    <location>
        <begin position="348"/>
        <end position="362"/>
    </location>
</feature>
<keyword evidence="2" id="KW-0812">Transmembrane</keyword>
<evidence type="ECO:0000256" key="1">
    <source>
        <dbReference type="SAM" id="MobiDB-lite"/>
    </source>
</evidence>
<evidence type="ECO:0000313" key="3">
    <source>
        <dbReference type="EMBL" id="AXE76038.1"/>
    </source>
</evidence>
<dbReference type="EMBL" id="CP027306">
    <property type="protein sequence ID" value="AXE76038.1"/>
    <property type="molecule type" value="Genomic_DNA"/>
</dbReference>
<proteinExistence type="predicted"/>
<organism evidence="3 4">
    <name type="scientific">Streptomyces atratus</name>
    <dbReference type="NCBI Taxonomy" id="1893"/>
    <lineage>
        <taxon>Bacteria</taxon>
        <taxon>Bacillati</taxon>
        <taxon>Actinomycetota</taxon>
        <taxon>Actinomycetes</taxon>
        <taxon>Kitasatosporales</taxon>
        <taxon>Streptomycetaceae</taxon>
        <taxon>Streptomyces</taxon>
    </lineage>
</organism>
<feature type="transmembrane region" description="Helical" evidence="2">
    <location>
        <begin position="94"/>
        <end position="116"/>
    </location>
</feature>
<feature type="transmembrane region" description="Helical" evidence="2">
    <location>
        <begin position="166"/>
        <end position="187"/>
    </location>
</feature>
<feature type="region of interest" description="Disordered" evidence="1">
    <location>
        <begin position="266"/>
        <end position="297"/>
    </location>
</feature>
<keyword evidence="2" id="KW-1133">Transmembrane helix</keyword>
<feature type="region of interest" description="Disordered" evidence="1">
    <location>
        <begin position="334"/>
        <end position="362"/>
    </location>
</feature>
<gene>
    <name evidence="3" type="ORF">C5746_02600</name>
</gene>
<evidence type="ECO:0000256" key="2">
    <source>
        <dbReference type="SAM" id="Phobius"/>
    </source>
</evidence>
<accession>A0A2Z5J6S5</accession>
<name>A0A2Z5J6S5_STRAR</name>
<feature type="transmembrane region" description="Helical" evidence="2">
    <location>
        <begin position="58"/>
        <end position="82"/>
    </location>
</feature>